<dbReference type="Pfam" id="PF22645">
    <property type="entry name" value="GKRP_SIS_N"/>
    <property type="match status" value="1"/>
</dbReference>
<dbReference type="AlphaFoldDB" id="A0A1G8D7H7"/>
<sequence>MCTFVNTHFKNIIKVNFTRITEQSSNYNDLDKMSVHEILGNMNKEDQSVPKAVERAIPQIEPAVDEIVNKLSNGGRLFYIGAGTSGRLGILDASECPPTYGVSPDLVIGIIAGGDYAIRHAVENAEDNPLQGWVDLQQHAITSKDVVVGIAASGTTPYVIKALEQCQLNNITTCCITCNPNSPLAHVSNFPIEVVVGPEFVTGSSRMKAGTAQKLVLNMLSTATMIKLGRVKGNKMVDMKMTNSKLIERGIQMIIAELNVEYDVAKALLDEFKNVRAAVEHFKNNR</sequence>
<dbReference type="NCBIfam" id="NF009222">
    <property type="entry name" value="PRK12570.1"/>
    <property type="match status" value="1"/>
</dbReference>
<keyword evidence="4" id="KW-0175">Coiled coil</keyword>
<evidence type="ECO:0000256" key="2">
    <source>
        <dbReference type="ARBA" id="ARBA00023277"/>
    </source>
</evidence>
<evidence type="ECO:0000313" key="6">
    <source>
        <dbReference type="EMBL" id="SDH53707.1"/>
    </source>
</evidence>
<keyword evidence="2 3" id="KW-0119">Carbohydrate metabolism</keyword>
<dbReference type="PROSITE" id="PS01272">
    <property type="entry name" value="GCKR"/>
    <property type="match status" value="1"/>
</dbReference>
<dbReference type="Gene3D" id="3.40.50.10490">
    <property type="entry name" value="Glucose-6-phosphate isomerase like protein, domain 1"/>
    <property type="match status" value="1"/>
</dbReference>
<dbReference type="InterPro" id="IPR046348">
    <property type="entry name" value="SIS_dom_sf"/>
</dbReference>
<dbReference type="UniPathway" id="UPA00342"/>
<accession>A0A1G8D7H7</accession>
<keyword evidence="7" id="KW-1185">Reference proteome</keyword>
<evidence type="ECO:0000259" key="5">
    <source>
        <dbReference type="PROSITE" id="PS51464"/>
    </source>
</evidence>
<comment type="subunit">
    <text evidence="3">Homodimer.</text>
</comment>
<evidence type="ECO:0000313" key="7">
    <source>
        <dbReference type="Proteomes" id="UP000243588"/>
    </source>
</evidence>
<evidence type="ECO:0000256" key="3">
    <source>
        <dbReference type="HAMAP-Rule" id="MF_00068"/>
    </source>
</evidence>
<name>A0A1G8D7H7_9FLAO</name>
<dbReference type="NCBIfam" id="NF003915">
    <property type="entry name" value="PRK05441.1"/>
    <property type="match status" value="1"/>
</dbReference>
<gene>
    <name evidence="3" type="primary">murQ</name>
    <name evidence="6" type="ORF">SAMN05421818_10637</name>
</gene>
<evidence type="ECO:0000256" key="4">
    <source>
        <dbReference type="SAM" id="Coils"/>
    </source>
</evidence>
<keyword evidence="1 3" id="KW-0456">Lyase</keyword>
<feature type="domain" description="SIS" evidence="5">
    <location>
        <begin position="67"/>
        <end position="230"/>
    </location>
</feature>
<evidence type="ECO:0000256" key="1">
    <source>
        <dbReference type="ARBA" id="ARBA00023239"/>
    </source>
</evidence>
<comment type="function">
    <text evidence="3">Specifically catalyzes the cleavage of the D-lactyl ether substituent of MurNAc 6-phosphate, producing GlcNAc 6-phosphate and D-lactate.</text>
</comment>
<dbReference type="InterPro" id="IPR005488">
    <property type="entry name" value="Etherase_MurQ"/>
</dbReference>
<feature type="coiled-coil region" evidence="4">
    <location>
        <begin position="255"/>
        <end position="285"/>
    </location>
</feature>
<organism evidence="6 7">
    <name type="scientific">Myroides phaeus</name>
    <dbReference type="NCBI Taxonomy" id="702745"/>
    <lineage>
        <taxon>Bacteria</taxon>
        <taxon>Pseudomonadati</taxon>
        <taxon>Bacteroidota</taxon>
        <taxon>Flavobacteriia</taxon>
        <taxon>Flavobacteriales</taxon>
        <taxon>Flavobacteriaceae</taxon>
        <taxon>Myroides</taxon>
    </lineage>
</organism>
<feature type="active site" evidence="3">
    <location>
        <position position="126"/>
    </location>
</feature>
<dbReference type="PROSITE" id="PS51464">
    <property type="entry name" value="SIS"/>
    <property type="match status" value="1"/>
</dbReference>
<dbReference type="EMBL" id="FNDQ01000006">
    <property type="protein sequence ID" value="SDH53707.1"/>
    <property type="molecule type" value="Genomic_DNA"/>
</dbReference>
<dbReference type="GO" id="GO:0016835">
    <property type="term" value="F:carbon-oxygen lyase activity"/>
    <property type="evidence" value="ECO:0007669"/>
    <property type="project" value="UniProtKB-UniRule"/>
</dbReference>
<comment type="similarity">
    <text evidence="3">Belongs to the GCKR-like family. MurNAc-6-P etherase subfamily.</text>
</comment>
<dbReference type="SUPFAM" id="SSF53697">
    <property type="entry name" value="SIS domain"/>
    <property type="match status" value="1"/>
</dbReference>
<dbReference type="InterPro" id="IPR005486">
    <property type="entry name" value="Glucokinase_regulatory_CS"/>
</dbReference>
<dbReference type="HAMAP" id="MF_00068">
    <property type="entry name" value="MurQ"/>
    <property type="match status" value="1"/>
</dbReference>
<dbReference type="InterPro" id="IPR040190">
    <property type="entry name" value="MURQ/GCKR"/>
</dbReference>
<dbReference type="InterPro" id="IPR001347">
    <property type="entry name" value="SIS_dom"/>
</dbReference>
<dbReference type="PANTHER" id="PTHR10088:SF4">
    <property type="entry name" value="GLUCOKINASE REGULATORY PROTEIN"/>
    <property type="match status" value="1"/>
</dbReference>
<comment type="miscellaneous">
    <text evidence="3">A lyase-type mechanism (elimination/hydration) is suggested for the cleavage of the lactyl ether bond of MurNAc 6-phosphate, with the formation of an alpha,beta-unsaturated aldehyde intermediate with (E)-stereochemistry, followed by the syn addition of water to give product.</text>
</comment>
<comment type="pathway">
    <text evidence="3">Amino-sugar metabolism; N-acetylmuramate degradation.</text>
</comment>
<feature type="active site" description="Proton donor" evidence="3">
    <location>
        <position position="95"/>
    </location>
</feature>
<dbReference type="GO" id="GO:0097173">
    <property type="term" value="P:N-acetylmuramic acid catabolic process"/>
    <property type="evidence" value="ECO:0007669"/>
    <property type="project" value="UniProtKB-UniPathway"/>
</dbReference>
<dbReference type="FunFam" id="3.40.50.10490:FF:000014">
    <property type="entry name" value="N-acetylmuramic acid 6-phosphate etherase"/>
    <property type="match status" value="1"/>
</dbReference>
<dbReference type="PANTHER" id="PTHR10088">
    <property type="entry name" value="GLUCOKINASE REGULATORY PROTEIN"/>
    <property type="match status" value="1"/>
</dbReference>
<reference evidence="7" key="1">
    <citation type="submission" date="2016-10" db="EMBL/GenBank/DDBJ databases">
        <authorList>
            <person name="Varghese N."/>
            <person name="Submissions S."/>
        </authorList>
    </citation>
    <scope>NUCLEOTIDE SEQUENCE [LARGE SCALE GENOMIC DNA]</scope>
    <source>
        <strain evidence="7">DSM 23313</strain>
    </source>
</reference>
<dbReference type="STRING" id="702745.SAMN05421818_10637"/>
<proteinExistence type="inferred from homology"/>
<dbReference type="CDD" id="cd05007">
    <property type="entry name" value="SIS_Etherase"/>
    <property type="match status" value="1"/>
</dbReference>
<comment type="catalytic activity">
    <reaction evidence="3">
        <text>N-acetyl-D-muramate 6-phosphate + H2O = N-acetyl-D-glucosamine 6-phosphate + (R)-lactate</text>
        <dbReference type="Rhea" id="RHEA:26410"/>
        <dbReference type="ChEBI" id="CHEBI:15377"/>
        <dbReference type="ChEBI" id="CHEBI:16004"/>
        <dbReference type="ChEBI" id="CHEBI:57513"/>
        <dbReference type="ChEBI" id="CHEBI:58722"/>
        <dbReference type="EC" id="4.2.1.126"/>
    </reaction>
</comment>
<dbReference type="EC" id="4.2.1.126" evidence="3"/>
<dbReference type="GO" id="GO:0046348">
    <property type="term" value="P:amino sugar catabolic process"/>
    <property type="evidence" value="ECO:0007669"/>
    <property type="project" value="InterPro"/>
</dbReference>
<dbReference type="GO" id="GO:0097367">
    <property type="term" value="F:carbohydrate derivative binding"/>
    <property type="evidence" value="ECO:0007669"/>
    <property type="project" value="InterPro"/>
</dbReference>
<dbReference type="NCBIfam" id="TIGR00274">
    <property type="entry name" value="N-acetylmuramic acid 6-phosphate etherase"/>
    <property type="match status" value="1"/>
</dbReference>
<protein>
    <recommendedName>
        <fullName evidence="3">N-acetylmuramic acid 6-phosphate etherase</fullName>
        <shortName evidence="3">MurNAc-6-P etherase</shortName>
        <ecNumber evidence="3">4.2.1.126</ecNumber>
    </recommendedName>
    <alternativeName>
        <fullName evidence="3">N-acetylmuramic acid 6-phosphate hydrolase</fullName>
    </alternativeName>
    <alternativeName>
        <fullName evidence="3">N-acetylmuramic acid 6-phosphate lyase</fullName>
    </alternativeName>
</protein>
<dbReference type="Proteomes" id="UP000243588">
    <property type="component" value="Unassembled WGS sequence"/>
</dbReference>